<evidence type="ECO:0000313" key="1">
    <source>
        <dbReference type="EMBL" id="MDQ0421834.1"/>
    </source>
</evidence>
<reference evidence="1 2" key="1">
    <citation type="submission" date="2023-07" db="EMBL/GenBank/DDBJ databases">
        <title>Genomic Encyclopedia of Type Strains, Phase IV (KMG-IV): sequencing the most valuable type-strain genomes for metagenomic binning, comparative biology and taxonomic classification.</title>
        <authorList>
            <person name="Goeker M."/>
        </authorList>
    </citation>
    <scope>NUCLEOTIDE SEQUENCE [LARGE SCALE GENOMIC DNA]</scope>
    <source>
        <strain evidence="1 2">DSM 1111</strain>
    </source>
</reference>
<name>A0ABU0G912_9HYPH</name>
<comment type="caution">
    <text evidence="1">The sequence shown here is derived from an EMBL/GenBank/DDBJ whole genome shotgun (WGS) entry which is preliminary data.</text>
</comment>
<sequence>MTEDDTVCVLEVLAEMQRIIDRHLEKTATPQGDR</sequence>
<keyword evidence="2" id="KW-1185">Reference proteome</keyword>
<evidence type="ECO:0000313" key="2">
    <source>
        <dbReference type="Proteomes" id="UP001238496"/>
    </source>
</evidence>
<proteinExistence type="predicted"/>
<dbReference type="Proteomes" id="UP001238496">
    <property type="component" value="Unassembled WGS sequence"/>
</dbReference>
<evidence type="ECO:0008006" key="3">
    <source>
        <dbReference type="Google" id="ProtNLM"/>
    </source>
</evidence>
<protein>
    <recommendedName>
        <fullName evidence="3">MarR family transcriptional regulator</fullName>
    </recommendedName>
</protein>
<gene>
    <name evidence="1" type="ORF">J2045_002874</name>
</gene>
<accession>A0ABU0G912</accession>
<dbReference type="EMBL" id="JAUSUW010000007">
    <property type="protein sequence ID" value="MDQ0421834.1"/>
    <property type="molecule type" value="Genomic_DNA"/>
</dbReference>
<organism evidence="1 2">
    <name type="scientific">Peteryoungia aggregata LMG 23059</name>
    <dbReference type="NCBI Taxonomy" id="1368425"/>
    <lineage>
        <taxon>Bacteria</taxon>
        <taxon>Pseudomonadati</taxon>
        <taxon>Pseudomonadota</taxon>
        <taxon>Alphaproteobacteria</taxon>
        <taxon>Hyphomicrobiales</taxon>
        <taxon>Rhizobiaceae</taxon>
        <taxon>Peteryoungia</taxon>
    </lineage>
</organism>